<sequence>MQEGVRGTREATLVLVDGFGFRRLKGDEVLHQFSFGGDGSGDAVLRKDLARLVVVLVDGAGEKGVGRFVSFGCEALEGAVRGGEGRRRRGVSGGTVEPEERTSQIKDQFGGNKRSAVGEGC</sequence>
<reference evidence="2 3" key="1">
    <citation type="journal article" date="2023" name="Life. Sci Alliance">
        <title>Evolutionary insights into 3D genome organization and epigenetic landscape of Vigna mungo.</title>
        <authorList>
            <person name="Junaid A."/>
            <person name="Singh B."/>
            <person name="Bhatia S."/>
        </authorList>
    </citation>
    <scope>NUCLEOTIDE SEQUENCE [LARGE SCALE GENOMIC DNA]</scope>
    <source>
        <strain evidence="2">Urdbean</strain>
    </source>
</reference>
<dbReference type="EMBL" id="CP144696">
    <property type="protein sequence ID" value="WVZ13214.1"/>
    <property type="molecule type" value="Genomic_DNA"/>
</dbReference>
<keyword evidence="3" id="KW-1185">Reference proteome</keyword>
<organism evidence="2 3">
    <name type="scientific">Vigna mungo</name>
    <name type="common">Black gram</name>
    <name type="synonym">Phaseolus mungo</name>
    <dbReference type="NCBI Taxonomy" id="3915"/>
    <lineage>
        <taxon>Eukaryota</taxon>
        <taxon>Viridiplantae</taxon>
        <taxon>Streptophyta</taxon>
        <taxon>Embryophyta</taxon>
        <taxon>Tracheophyta</taxon>
        <taxon>Spermatophyta</taxon>
        <taxon>Magnoliopsida</taxon>
        <taxon>eudicotyledons</taxon>
        <taxon>Gunneridae</taxon>
        <taxon>Pentapetalae</taxon>
        <taxon>rosids</taxon>
        <taxon>fabids</taxon>
        <taxon>Fabales</taxon>
        <taxon>Fabaceae</taxon>
        <taxon>Papilionoideae</taxon>
        <taxon>50 kb inversion clade</taxon>
        <taxon>NPAAA clade</taxon>
        <taxon>indigoferoid/millettioid clade</taxon>
        <taxon>Phaseoleae</taxon>
        <taxon>Vigna</taxon>
    </lineage>
</organism>
<accession>A0AAQ3NMR1</accession>
<name>A0AAQ3NMR1_VIGMU</name>
<evidence type="ECO:0000256" key="1">
    <source>
        <dbReference type="SAM" id="MobiDB-lite"/>
    </source>
</evidence>
<proteinExistence type="predicted"/>
<feature type="region of interest" description="Disordered" evidence="1">
    <location>
        <begin position="83"/>
        <end position="121"/>
    </location>
</feature>
<gene>
    <name evidence="2" type="ORF">V8G54_017744</name>
</gene>
<dbReference type="Proteomes" id="UP001374535">
    <property type="component" value="Chromosome 5"/>
</dbReference>
<protein>
    <submittedName>
        <fullName evidence="2">Uncharacterized protein</fullName>
    </submittedName>
</protein>
<evidence type="ECO:0000313" key="2">
    <source>
        <dbReference type="EMBL" id="WVZ13214.1"/>
    </source>
</evidence>
<evidence type="ECO:0000313" key="3">
    <source>
        <dbReference type="Proteomes" id="UP001374535"/>
    </source>
</evidence>
<dbReference type="AlphaFoldDB" id="A0AAQ3NMR1"/>